<evidence type="ECO:0000313" key="4">
    <source>
        <dbReference type="EMBL" id="KAJ0397933.1"/>
    </source>
</evidence>
<evidence type="ECO:0000259" key="3">
    <source>
        <dbReference type="PROSITE" id="PS00125"/>
    </source>
</evidence>
<comment type="caution">
    <text evidence="4">The sequence shown here is derived from an EMBL/GenBank/DDBJ whole genome shotgun (WGS) entry which is preliminary data.</text>
</comment>
<dbReference type="EMBL" id="JAKCXM010000233">
    <property type="protein sequence ID" value="KAJ0397933.1"/>
    <property type="molecule type" value="Genomic_DNA"/>
</dbReference>
<feature type="domain" description="Serine/threonine specific protein phosphatases" evidence="3">
    <location>
        <begin position="233"/>
        <end position="238"/>
    </location>
</feature>
<dbReference type="Gene3D" id="3.60.21.10">
    <property type="match status" value="1"/>
</dbReference>
<feature type="compositionally biased region" description="Polar residues" evidence="2">
    <location>
        <begin position="477"/>
        <end position="512"/>
    </location>
</feature>
<dbReference type="SUPFAM" id="SSF56300">
    <property type="entry name" value="Metallo-dependent phosphatases"/>
    <property type="match status" value="1"/>
</dbReference>
<dbReference type="SMART" id="SM00156">
    <property type="entry name" value="PP2Ac"/>
    <property type="match status" value="1"/>
</dbReference>
<dbReference type="GO" id="GO:0005634">
    <property type="term" value="C:nucleus"/>
    <property type="evidence" value="ECO:0007669"/>
    <property type="project" value="TreeGrafter"/>
</dbReference>
<gene>
    <name evidence="4" type="ORF">P43SY_006055</name>
</gene>
<evidence type="ECO:0000256" key="2">
    <source>
        <dbReference type="SAM" id="MobiDB-lite"/>
    </source>
</evidence>
<dbReference type="GO" id="GO:0005737">
    <property type="term" value="C:cytoplasm"/>
    <property type="evidence" value="ECO:0007669"/>
    <property type="project" value="TreeGrafter"/>
</dbReference>
<feature type="region of interest" description="Disordered" evidence="2">
    <location>
        <begin position="460"/>
        <end position="566"/>
    </location>
</feature>
<dbReference type="CDD" id="cd00144">
    <property type="entry name" value="MPP_PPP_family"/>
    <property type="match status" value="1"/>
</dbReference>
<organism evidence="4 5">
    <name type="scientific">Pythium insidiosum</name>
    <name type="common">Pythiosis disease agent</name>
    <dbReference type="NCBI Taxonomy" id="114742"/>
    <lineage>
        <taxon>Eukaryota</taxon>
        <taxon>Sar</taxon>
        <taxon>Stramenopiles</taxon>
        <taxon>Oomycota</taxon>
        <taxon>Peronosporomycetes</taxon>
        <taxon>Pythiales</taxon>
        <taxon>Pythiaceae</taxon>
        <taxon>Pythium</taxon>
    </lineage>
</organism>
<dbReference type="EC" id="3.1.3.16" evidence="1"/>
<dbReference type="Pfam" id="PF00149">
    <property type="entry name" value="Metallophos"/>
    <property type="match status" value="1"/>
</dbReference>
<feature type="compositionally biased region" description="Low complexity" evidence="2">
    <location>
        <begin position="461"/>
        <end position="471"/>
    </location>
</feature>
<dbReference type="GO" id="GO:0004722">
    <property type="term" value="F:protein serine/threonine phosphatase activity"/>
    <property type="evidence" value="ECO:0007669"/>
    <property type="project" value="UniProtKB-EC"/>
</dbReference>
<keyword evidence="1" id="KW-0378">Hydrolase</keyword>
<evidence type="ECO:0000256" key="1">
    <source>
        <dbReference type="RuleBase" id="RU004273"/>
    </source>
</evidence>
<sequence>MSQAALLPATSTHGAEQQQRLAETHVALHDEHKAALCELGSSGSMSGRDGAALSPERMMRLSSWSQQPSSTSKQLHLELEHLREALKTMRLEKDKEIAMLKDQLTPPSPTSSPRALAERIAAALRNPVLSLPYLHSIQFGADLVELSAHVGATLEKEDRCLSLQSPTYVLGDIHGNFSDLKFFADHVWRLGFGLTAGTFLFLGDYVDRGTSSLECVAYLFAHKVLHPEKLFLLRGNHETRAVNGLEAHYGAGAFLAQCRQRFGHDEGYIVWHQINHAFDRLPLAATIDQSVFCVHGGIPRPLRGDSNSSALSAIQRLPRAVSMDVLDKRFYDSNPSLAMVSDLLWGDPVREDQESMLDATTGFGRSALRGGSAVSFGTKAIDSFLSATGLSHILRAHEARVDGIGLAKAARVFTVFSTSKDHGLGDDATCGCMLVERGRLLAINRSPHFGRQQQLVRRRSIPSLLPPASASRGRESTGITSAVPSLRPATTNVSIGSSAEPTRVPPSQSVGATQVVRPPRRRRHSANDDDESDSTDDEAPSPPPPPARRRAQSLSALDDNNQAEDP</sequence>
<dbReference type="InterPro" id="IPR029052">
    <property type="entry name" value="Metallo-depent_PP-like"/>
</dbReference>
<comment type="similarity">
    <text evidence="1">Belongs to the PPP phosphatase family.</text>
</comment>
<name>A0AAD5Q766_PYTIN</name>
<dbReference type="AlphaFoldDB" id="A0AAD5Q766"/>
<dbReference type="PROSITE" id="PS00125">
    <property type="entry name" value="SER_THR_PHOSPHATASE"/>
    <property type="match status" value="1"/>
</dbReference>
<dbReference type="InterPro" id="IPR004843">
    <property type="entry name" value="Calcineurin-like_PHP"/>
</dbReference>
<feature type="compositionally biased region" description="Acidic residues" evidence="2">
    <location>
        <begin position="528"/>
        <end position="539"/>
    </location>
</feature>
<dbReference type="Proteomes" id="UP001209570">
    <property type="component" value="Unassembled WGS sequence"/>
</dbReference>
<dbReference type="PANTHER" id="PTHR11668:SF496">
    <property type="entry name" value="SERINE_THREONINE-PROTEIN PHOSPHATASE"/>
    <property type="match status" value="1"/>
</dbReference>
<accession>A0AAD5Q766</accession>
<protein>
    <recommendedName>
        <fullName evidence="1">Serine/threonine-protein phosphatase</fullName>
        <ecNumber evidence="1">3.1.3.16</ecNumber>
    </recommendedName>
</protein>
<dbReference type="PANTHER" id="PTHR11668">
    <property type="entry name" value="SERINE/THREONINE PROTEIN PHOSPHATASE"/>
    <property type="match status" value="1"/>
</dbReference>
<comment type="catalytic activity">
    <reaction evidence="1">
        <text>O-phospho-L-threonyl-[protein] + H2O = L-threonyl-[protein] + phosphate</text>
        <dbReference type="Rhea" id="RHEA:47004"/>
        <dbReference type="Rhea" id="RHEA-COMP:11060"/>
        <dbReference type="Rhea" id="RHEA-COMP:11605"/>
        <dbReference type="ChEBI" id="CHEBI:15377"/>
        <dbReference type="ChEBI" id="CHEBI:30013"/>
        <dbReference type="ChEBI" id="CHEBI:43474"/>
        <dbReference type="ChEBI" id="CHEBI:61977"/>
        <dbReference type="EC" id="3.1.3.16"/>
    </reaction>
</comment>
<dbReference type="InterPro" id="IPR006186">
    <property type="entry name" value="Ser/Thr-sp_prot-phosphatase"/>
</dbReference>
<evidence type="ECO:0000313" key="5">
    <source>
        <dbReference type="Proteomes" id="UP001209570"/>
    </source>
</evidence>
<reference evidence="4" key="1">
    <citation type="submission" date="2021-12" db="EMBL/GenBank/DDBJ databases">
        <title>Prjna785345.</title>
        <authorList>
            <person name="Rujirawat T."/>
            <person name="Krajaejun T."/>
        </authorList>
    </citation>
    <scope>NUCLEOTIDE SEQUENCE</scope>
    <source>
        <strain evidence="4">Pi057C3</strain>
    </source>
</reference>
<proteinExistence type="inferred from homology"/>
<dbReference type="InterPro" id="IPR050341">
    <property type="entry name" value="PP1_catalytic_subunit"/>
</dbReference>
<keyword evidence="5" id="KW-1185">Reference proteome</keyword>
<dbReference type="PRINTS" id="PR00114">
    <property type="entry name" value="STPHPHTASE"/>
</dbReference>